<name>A0ABX2NYB5_9BURK</name>
<sequence>MRPHSPGWHRNHAHDRQGAIERRRRWANSRAAILFTGWIRSPYHVGLGRPLALTATEPAKTLWIGMQRVMDAVITIQILREGYDTSV</sequence>
<dbReference type="Proteomes" id="UP000821598">
    <property type="component" value="Unassembled WGS sequence"/>
</dbReference>
<comment type="caution">
    <text evidence="1">The sequence shown here is derived from an EMBL/GenBank/DDBJ whole genome shotgun (WGS) entry which is preliminary data.</text>
</comment>
<gene>
    <name evidence="1" type="ORF">FSB64_38545</name>
</gene>
<proteinExistence type="predicted"/>
<organism evidence="1 2">
    <name type="scientific">Paraburkholderia youngii</name>
    <dbReference type="NCBI Taxonomy" id="2782701"/>
    <lineage>
        <taxon>Bacteria</taxon>
        <taxon>Pseudomonadati</taxon>
        <taxon>Pseudomonadota</taxon>
        <taxon>Betaproteobacteria</taxon>
        <taxon>Burkholderiales</taxon>
        <taxon>Burkholderiaceae</taxon>
        <taxon>Paraburkholderia</taxon>
    </lineage>
</organism>
<protein>
    <submittedName>
        <fullName evidence="1">Uncharacterized protein</fullName>
    </submittedName>
</protein>
<accession>A0ABX2NYB5</accession>
<dbReference type="EMBL" id="VOMC01000085">
    <property type="protein sequence ID" value="NVI09434.1"/>
    <property type="molecule type" value="Genomic_DNA"/>
</dbReference>
<reference evidence="1 2" key="1">
    <citation type="submission" date="2019-08" db="EMBL/GenBank/DDBJ databases">
        <title>Paraburkholderia simonii sp. nov. and P. youngii sp. nov. Brazilian and Mexican Mimosa-associated rhizobia.</title>
        <authorList>
            <person name="Mavima L."/>
            <person name="Beukes C.W."/>
            <person name="Palmer M."/>
            <person name="De Meyer S.E."/>
            <person name="James E.K."/>
            <person name="Maluk M."/>
            <person name="Avontuur J.R."/>
            <person name="Chan W.Y."/>
            <person name="Venter S.N."/>
            <person name="Steenkamp E.T."/>
        </authorList>
    </citation>
    <scope>NUCLEOTIDE SEQUENCE [LARGE SCALE GENOMIC DNA]</scope>
    <source>
        <strain evidence="1 2">JPY454</strain>
    </source>
</reference>
<evidence type="ECO:0000313" key="1">
    <source>
        <dbReference type="EMBL" id="NVI09434.1"/>
    </source>
</evidence>
<keyword evidence="2" id="KW-1185">Reference proteome</keyword>
<evidence type="ECO:0000313" key="2">
    <source>
        <dbReference type="Proteomes" id="UP000821598"/>
    </source>
</evidence>